<gene>
    <name evidence="2" type="ORF">P0Y55_08215</name>
</gene>
<dbReference type="Proteomes" id="UP001178662">
    <property type="component" value="Chromosome"/>
</dbReference>
<reference evidence="2" key="1">
    <citation type="submission" date="2023-03" db="EMBL/GenBank/DDBJ databases">
        <title>Andean soil-derived lignocellulolytic bacterial consortium as a source of novel taxa and putative plastic-active enzymes.</title>
        <authorList>
            <person name="Diaz-Garcia L."/>
            <person name="Chuvochina M."/>
            <person name="Feuerriegel G."/>
            <person name="Bunk B."/>
            <person name="Sproer C."/>
            <person name="Streit W.R."/>
            <person name="Rodriguez L.M."/>
            <person name="Overmann J."/>
            <person name="Jimenez D.J."/>
        </authorList>
    </citation>
    <scope>NUCLEOTIDE SEQUENCE</scope>
    <source>
        <strain evidence="2">MAG 2441</strain>
    </source>
</reference>
<dbReference type="InterPro" id="IPR034660">
    <property type="entry name" value="DinB/YfiT-like"/>
</dbReference>
<accession>A0AA95JH34</accession>
<dbReference type="EMBL" id="CP119317">
    <property type="protein sequence ID" value="WEK56019.1"/>
    <property type="molecule type" value="Genomic_DNA"/>
</dbReference>
<protein>
    <submittedName>
        <fullName evidence="2">DinB family protein</fullName>
    </submittedName>
</protein>
<proteinExistence type="predicted"/>
<organism evidence="2 3">
    <name type="scientific">Candidatus Cohnella colombiensis</name>
    <dbReference type="NCBI Taxonomy" id="3121368"/>
    <lineage>
        <taxon>Bacteria</taxon>
        <taxon>Bacillati</taxon>
        <taxon>Bacillota</taxon>
        <taxon>Bacilli</taxon>
        <taxon>Bacillales</taxon>
        <taxon>Paenibacillaceae</taxon>
        <taxon>Cohnella</taxon>
    </lineage>
</organism>
<name>A0AA95JH34_9BACL</name>
<dbReference type="Gene3D" id="1.20.120.450">
    <property type="entry name" value="dinb family like domain"/>
    <property type="match status" value="1"/>
</dbReference>
<evidence type="ECO:0000259" key="1">
    <source>
        <dbReference type="Pfam" id="PF12867"/>
    </source>
</evidence>
<keyword evidence="3" id="KW-1185">Reference proteome</keyword>
<feature type="domain" description="DinB-like" evidence="1">
    <location>
        <begin position="17"/>
        <end position="147"/>
    </location>
</feature>
<dbReference type="Pfam" id="PF12867">
    <property type="entry name" value="DinB_2"/>
    <property type="match status" value="1"/>
</dbReference>
<evidence type="ECO:0000313" key="2">
    <source>
        <dbReference type="EMBL" id="WEK56019.1"/>
    </source>
</evidence>
<sequence>MSNELRDLIHSFEEWISFTSTLQALDDVTWNSSIEPGKWTIKDIICHIMLWDKYFYEEAIEKIALGERITLKHLDYDEFNSKAIFYARTITADELIKKAIDYRKKIVNAILSLSAASLDHNYVDGDGHNFSVIGYLKDFIGHDQHHLVPIQEYLKRYDYK</sequence>
<evidence type="ECO:0000313" key="3">
    <source>
        <dbReference type="Proteomes" id="UP001178662"/>
    </source>
</evidence>
<dbReference type="InterPro" id="IPR024775">
    <property type="entry name" value="DinB-like"/>
</dbReference>
<dbReference type="SUPFAM" id="SSF109854">
    <property type="entry name" value="DinB/YfiT-like putative metalloenzymes"/>
    <property type="match status" value="1"/>
</dbReference>
<dbReference type="AlphaFoldDB" id="A0AA95JH34"/>